<reference evidence="6 7" key="1">
    <citation type="journal article" date="2019" name="Int. J. Syst. Evol. Microbiol.">
        <title>The Global Catalogue of Microorganisms (GCM) 10K type strain sequencing project: providing services to taxonomists for standard genome sequencing and annotation.</title>
        <authorList>
            <consortium name="The Broad Institute Genomics Platform"/>
            <consortium name="The Broad Institute Genome Sequencing Center for Infectious Disease"/>
            <person name="Wu L."/>
            <person name="Ma J."/>
        </authorList>
    </citation>
    <scope>NUCLEOTIDE SEQUENCE [LARGE SCALE GENOMIC DNA]</scope>
    <source>
        <strain evidence="6 7">JCM 14303</strain>
    </source>
</reference>
<name>A0ABN2CJ69_9ACTN</name>
<dbReference type="RefSeq" id="WP_344183144.1">
    <property type="nucleotide sequence ID" value="NZ_BAAANC010000005.1"/>
</dbReference>
<evidence type="ECO:0000256" key="3">
    <source>
        <dbReference type="ARBA" id="ARBA00023125"/>
    </source>
</evidence>
<dbReference type="PANTHER" id="PTHR30118:SF15">
    <property type="entry name" value="TRANSCRIPTIONAL REGULATORY PROTEIN"/>
    <property type="match status" value="1"/>
</dbReference>
<keyword evidence="3" id="KW-0238">DNA-binding</keyword>
<dbReference type="PROSITE" id="PS50931">
    <property type="entry name" value="HTH_LYSR"/>
    <property type="match status" value="1"/>
</dbReference>
<accession>A0ABN2CJ69</accession>
<evidence type="ECO:0000256" key="2">
    <source>
        <dbReference type="ARBA" id="ARBA00023015"/>
    </source>
</evidence>
<dbReference type="InterPro" id="IPR036388">
    <property type="entry name" value="WH-like_DNA-bd_sf"/>
</dbReference>
<evidence type="ECO:0000313" key="7">
    <source>
        <dbReference type="Proteomes" id="UP001500363"/>
    </source>
</evidence>
<dbReference type="PANTHER" id="PTHR30118">
    <property type="entry name" value="HTH-TYPE TRANSCRIPTIONAL REGULATOR LEUO-RELATED"/>
    <property type="match status" value="1"/>
</dbReference>
<protein>
    <submittedName>
        <fullName evidence="6">LysR family transcriptional regulator</fullName>
    </submittedName>
</protein>
<dbReference type="InterPro" id="IPR000847">
    <property type="entry name" value="LysR_HTH_N"/>
</dbReference>
<dbReference type="Gene3D" id="3.40.190.10">
    <property type="entry name" value="Periplasmic binding protein-like II"/>
    <property type="match status" value="2"/>
</dbReference>
<sequence length="348" mass="38240">MVPTVEGGIINFKCNLATSGLTHMQLDLNLLLALDALLEEGSVTDAAARLHVSAPAMSRTLGRIRRATGDQILVRTGRVMTPTPRALALRETVHDLVQRAEAVLSPTTEVDLGALKRTFILKWHDALAAAAGPALLRSVRAEAPAVRLRFLAEASSDVQDPRRGDIDLEAGSNAPPRPELRHELVGHDQLVLALRPSHPLARPTQPLATHRLRRTPDVDPVVAAAGRGGLSLDDYLDAEHLTVSRRGRLRDPIDDALETQGRTRYVVAAAPTITTALQFAREHDLVVAIPELISRQLRQGLEIRELPLPMPPIPIYLTWHQRYDNDPAHAWLRRQARTALRDAIDQSS</sequence>
<dbReference type="Pfam" id="PF00126">
    <property type="entry name" value="HTH_1"/>
    <property type="match status" value="1"/>
</dbReference>
<dbReference type="SUPFAM" id="SSF53850">
    <property type="entry name" value="Periplasmic binding protein-like II"/>
    <property type="match status" value="1"/>
</dbReference>
<keyword evidence="4" id="KW-0804">Transcription</keyword>
<dbReference type="InterPro" id="IPR050389">
    <property type="entry name" value="LysR-type_TF"/>
</dbReference>
<keyword evidence="2" id="KW-0805">Transcription regulation</keyword>
<comment type="caution">
    <text evidence="6">The sequence shown here is derived from an EMBL/GenBank/DDBJ whole genome shotgun (WGS) entry which is preliminary data.</text>
</comment>
<feature type="domain" description="HTH lysR-type" evidence="5">
    <location>
        <begin position="26"/>
        <end position="83"/>
    </location>
</feature>
<gene>
    <name evidence="6" type="ORF">GCM10009741_76020</name>
</gene>
<dbReference type="EMBL" id="BAAANC010000005">
    <property type="protein sequence ID" value="GAA1559706.1"/>
    <property type="molecule type" value="Genomic_DNA"/>
</dbReference>
<dbReference type="InterPro" id="IPR036390">
    <property type="entry name" value="WH_DNA-bd_sf"/>
</dbReference>
<proteinExistence type="inferred from homology"/>
<evidence type="ECO:0000259" key="5">
    <source>
        <dbReference type="PROSITE" id="PS50931"/>
    </source>
</evidence>
<evidence type="ECO:0000256" key="4">
    <source>
        <dbReference type="ARBA" id="ARBA00023163"/>
    </source>
</evidence>
<dbReference type="Proteomes" id="UP001500363">
    <property type="component" value="Unassembled WGS sequence"/>
</dbReference>
<dbReference type="Pfam" id="PF03466">
    <property type="entry name" value="LysR_substrate"/>
    <property type="match status" value="2"/>
</dbReference>
<dbReference type="InterPro" id="IPR005119">
    <property type="entry name" value="LysR_subst-bd"/>
</dbReference>
<evidence type="ECO:0000313" key="6">
    <source>
        <dbReference type="EMBL" id="GAA1559706.1"/>
    </source>
</evidence>
<keyword evidence="7" id="KW-1185">Reference proteome</keyword>
<organism evidence="6 7">
    <name type="scientific">Kribbella lupini</name>
    <dbReference type="NCBI Taxonomy" id="291602"/>
    <lineage>
        <taxon>Bacteria</taxon>
        <taxon>Bacillati</taxon>
        <taxon>Actinomycetota</taxon>
        <taxon>Actinomycetes</taxon>
        <taxon>Propionibacteriales</taxon>
        <taxon>Kribbellaceae</taxon>
        <taxon>Kribbella</taxon>
    </lineage>
</organism>
<evidence type="ECO:0000256" key="1">
    <source>
        <dbReference type="ARBA" id="ARBA00009437"/>
    </source>
</evidence>
<dbReference type="SUPFAM" id="SSF46785">
    <property type="entry name" value="Winged helix' DNA-binding domain"/>
    <property type="match status" value="1"/>
</dbReference>
<comment type="similarity">
    <text evidence="1">Belongs to the LysR transcriptional regulatory family.</text>
</comment>
<dbReference type="Gene3D" id="1.10.10.10">
    <property type="entry name" value="Winged helix-like DNA-binding domain superfamily/Winged helix DNA-binding domain"/>
    <property type="match status" value="1"/>
</dbReference>